<dbReference type="InterPro" id="IPR000157">
    <property type="entry name" value="TIR_dom"/>
</dbReference>
<evidence type="ECO:0000256" key="4">
    <source>
        <dbReference type="ARBA" id="ARBA00047304"/>
    </source>
</evidence>
<evidence type="ECO:0000256" key="3">
    <source>
        <dbReference type="ARBA" id="ARBA00023027"/>
    </source>
</evidence>
<dbReference type="SMART" id="SM00255">
    <property type="entry name" value="TIR"/>
    <property type="match status" value="1"/>
</dbReference>
<dbReference type="EC" id="3.2.2.6" evidence="1"/>
<keyword evidence="3" id="KW-0520">NAD</keyword>
<evidence type="ECO:0000256" key="2">
    <source>
        <dbReference type="ARBA" id="ARBA00022801"/>
    </source>
</evidence>
<dbReference type="Proteomes" id="UP000811246">
    <property type="component" value="Chromosome 9"/>
</dbReference>
<evidence type="ECO:0000313" key="7">
    <source>
        <dbReference type="Proteomes" id="UP000811246"/>
    </source>
</evidence>
<proteinExistence type="predicted"/>
<protein>
    <recommendedName>
        <fullName evidence="1">ADP-ribosyl cyclase/cyclic ADP-ribose hydrolase</fullName>
        <ecNumber evidence="1">3.2.2.6</ecNumber>
    </recommendedName>
</protein>
<organism evidence="6 7">
    <name type="scientific">Carya illinoinensis</name>
    <name type="common">Pecan</name>
    <dbReference type="NCBI Taxonomy" id="32201"/>
    <lineage>
        <taxon>Eukaryota</taxon>
        <taxon>Viridiplantae</taxon>
        <taxon>Streptophyta</taxon>
        <taxon>Embryophyta</taxon>
        <taxon>Tracheophyta</taxon>
        <taxon>Spermatophyta</taxon>
        <taxon>Magnoliopsida</taxon>
        <taxon>eudicotyledons</taxon>
        <taxon>Gunneridae</taxon>
        <taxon>Pentapetalae</taxon>
        <taxon>rosids</taxon>
        <taxon>fabids</taxon>
        <taxon>Fagales</taxon>
        <taxon>Juglandaceae</taxon>
        <taxon>Carya</taxon>
    </lineage>
</organism>
<evidence type="ECO:0000259" key="5">
    <source>
        <dbReference type="PROSITE" id="PS50104"/>
    </source>
</evidence>
<feature type="domain" description="TIR" evidence="5">
    <location>
        <begin position="5"/>
        <end position="151"/>
    </location>
</feature>
<comment type="caution">
    <text evidence="6">The sequence shown here is derived from an EMBL/GenBank/DDBJ whole genome shotgun (WGS) entry which is preliminary data.</text>
</comment>
<comment type="catalytic activity">
    <reaction evidence="4">
        <text>NAD(+) + H2O = ADP-D-ribose + nicotinamide + H(+)</text>
        <dbReference type="Rhea" id="RHEA:16301"/>
        <dbReference type="ChEBI" id="CHEBI:15377"/>
        <dbReference type="ChEBI" id="CHEBI:15378"/>
        <dbReference type="ChEBI" id="CHEBI:17154"/>
        <dbReference type="ChEBI" id="CHEBI:57540"/>
        <dbReference type="ChEBI" id="CHEBI:57967"/>
        <dbReference type="EC" id="3.2.2.6"/>
    </reaction>
    <physiologicalReaction direction="left-to-right" evidence="4">
        <dbReference type="Rhea" id="RHEA:16302"/>
    </physiologicalReaction>
</comment>
<dbReference type="EMBL" id="CM031833">
    <property type="protein sequence ID" value="KAG6696962.1"/>
    <property type="molecule type" value="Genomic_DNA"/>
</dbReference>
<dbReference type="GO" id="GO:0007165">
    <property type="term" value="P:signal transduction"/>
    <property type="evidence" value="ECO:0007669"/>
    <property type="project" value="InterPro"/>
</dbReference>
<reference evidence="6" key="1">
    <citation type="submission" date="2021-01" db="EMBL/GenBank/DDBJ databases">
        <authorList>
            <person name="Lovell J.T."/>
            <person name="Bentley N."/>
            <person name="Bhattarai G."/>
            <person name="Jenkins J.W."/>
            <person name="Sreedasyam A."/>
            <person name="Alarcon Y."/>
            <person name="Bock C."/>
            <person name="Boston L."/>
            <person name="Carlson J."/>
            <person name="Cervantes K."/>
            <person name="Clermont K."/>
            <person name="Krom N."/>
            <person name="Kubenka K."/>
            <person name="Mamidi S."/>
            <person name="Mattison C."/>
            <person name="Monteros M."/>
            <person name="Pisani C."/>
            <person name="Plott C."/>
            <person name="Rajasekar S."/>
            <person name="Rhein H.S."/>
            <person name="Rohla C."/>
            <person name="Song M."/>
            <person name="Hilaire R.S."/>
            <person name="Shu S."/>
            <person name="Wells L."/>
            <person name="Wang X."/>
            <person name="Webber J."/>
            <person name="Heerema R.J."/>
            <person name="Klein P."/>
            <person name="Conner P."/>
            <person name="Grauke L."/>
            <person name="Grimwood J."/>
            <person name="Schmutz J."/>
            <person name="Randall J.J."/>
        </authorList>
    </citation>
    <scope>NUCLEOTIDE SEQUENCE</scope>
    <source>
        <tissue evidence="6">Leaf</tissue>
    </source>
</reference>
<dbReference type="PANTHER" id="PTHR32009">
    <property type="entry name" value="TMV RESISTANCE PROTEIN N-LIKE"/>
    <property type="match status" value="1"/>
</dbReference>
<name>A0A922E7M5_CARIL</name>
<dbReference type="PANTHER" id="PTHR32009:SF39">
    <property type="entry name" value="TIR DOMAIN-CONTAINING PROTEIN"/>
    <property type="match status" value="1"/>
</dbReference>
<dbReference type="FunFam" id="3.40.50.10140:FF:000007">
    <property type="entry name" value="Disease resistance protein (TIR-NBS-LRR class)"/>
    <property type="match status" value="1"/>
</dbReference>
<keyword evidence="2" id="KW-0378">Hydrolase</keyword>
<sequence>SSHPWNNDVFLSFKGENTHNTFIGHLHHALIEKGLKTFRDDMDLQKQDEISLALLEAIEQSKIFILVFSKNYTTSTWCLDELIKILECQKLIGQIVRPIFYDVDPLDVRKQFGEVMDMHEKKFNDDMQRVLRWKVALKEVANLSGWHLNNG</sequence>
<dbReference type="AlphaFoldDB" id="A0A922E7M5"/>
<dbReference type="Pfam" id="PF01582">
    <property type="entry name" value="TIR"/>
    <property type="match status" value="1"/>
</dbReference>
<dbReference type="GO" id="GO:0061809">
    <property type="term" value="F:NAD+ nucleosidase activity, cyclic ADP-ribose generating"/>
    <property type="evidence" value="ECO:0007669"/>
    <property type="project" value="UniProtKB-EC"/>
</dbReference>
<evidence type="ECO:0000256" key="1">
    <source>
        <dbReference type="ARBA" id="ARBA00011982"/>
    </source>
</evidence>
<dbReference type="PROSITE" id="PS50104">
    <property type="entry name" value="TIR"/>
    <property type="match status" value="1"/>
</dbReference>
<evidence type="ECO:0000313" key="6">
    <source>
        <dbReference type="EMBL" id="KAG6696962.1"/>
    </source>
</evidence>
<gene>
    <name evidence="6" type="ORF">I3842_09G175700</name>
</gene>
<feature type="non-terminal residue" evidence="6">
    <location>
        <position position="1"/>
    </location>
</feature>
<accession>A0A922E7M5</accession>
<feature type="non-terminal residue" evidence="6">
    <location>
        <position position="151"/>
    </location>
</feature>